<feature type="compositionally biased region" description="Basic and acidic residues" evidence="1">
    <location>
        <begin position="1"/>
        <end position="32"/>
    </location>
</feature>
<evidence type="ECO:0000313" key="3">
    <source>
        <dbReference type="Proteomes" id="UP000694240"/>
    </source>
</evidence>
<accession>A0A8T1ZJQ8</accession>
<dbReference type="AlphaFoldDB" id="A0A8T1ZJQ8"/>
<protein>
    <submittedName>
        <fullName evidence="2">Uncharacterized protein</fullName>
    </submittedName>
</protein>
<evidence type="ECO:0000313" key="2">
    <source>
        <dbReference type="EMBL" id="KAG7559546.1"/>
    </source>
</evidence>
<sequence length="324" mass="37359">MLDGEDNHGSISWHQDDYSDSESRDEPDREAPESEPPDSYNTNKGYSKPWIKLNDDFYSHGSKSPLTRVISFSGKENYLKWEEDMEYKGAIKKEYHYQRPQRREEKPNHHILSHRVPTTSCQAKPRDKYIHTNPRVVQELTQEVTQGASIWLKQHPRGRRDCLAEKDSRTRRERDYLQWELNMDKYFRYYERQANPPAVGSVLINVITISLHVVVDGHNWTNASIKGCWWRRRVGGQGDGAHGIESDSVEGVGGDGASITVRSDGGGRKSEVVVGIKGCVGYEGEKQKQGFSHFRFQFYKFEFDFALSDLLYTIKQAFGFTRSP</sequence>
<name>A0A8T1ZJQ8_9BRAS</name>
<dbReference type="Proteomes" id="UP000694240">
    <property type="component" value="Chromosome 10"/>
</dbReference>
<evidence type="ECO:0000256" key="1">
    <source>
        <dbReference type="SAM" id="MobiDB-lite"/>
    </source>
</evidence>
<dbReference type="EMBL" id="JAEFBK010000010">
    <property type="protein sequence ID" value="KAG7559546.1"/>
    <property type="molecule type" value="Genomic_DNA"/>
</dbReference>
<feature type="region of interest" description="Disordered" evidence="1">
    <location>
        <begin position="1"/>
        <end position="48"/>
    </location>
</feature>
<gene>
    <name evidence="2" type="ORF">ISN45_Aa05g011390</name>
</gene>
<proteinExistence type="predicted"/>
<keyword evidence="3" id="KW-1185">Reference proteome</keyword>
<comment type="caution">
    <text evidence="2">The sequence shown here is derived from an EMBL/GenBank/DDBJ whole genome shotgun (WGS) entry which is preliminary data.</text>
</comment>
<organism evidence="2 3">
    <name type="scientific">Arabidopsis thaliana x Arabidopsis arenosa</name>
    <dbReference type="NCBI Taxonomy" id="1240361"/>
    <lineage>
        <taxon>Eukaryota</taxon>
        <taxon>Viridiplantae</taxon>
        <taxon>Streptophyta</taxon>
        <taxon>Embryophyta</taxon>
        <taxon>Tracheophyta</taxon>
        <taxon>Spermatophyta</taxon>
        <taxon>Magnoliopsida</taxon>
        <taxon>eudicotyledons</taxon>
        <taxon>Gunneridae</taxon>
        <taxon>Pentapetalae</taxon>
        <taxon>rosids</taxon>
        <taxon>malvids</taxon>
        <taxon>Brassicales</taxon>
        <taxon>Brassicaceae</taxon>
        <taxon>Camelineae</taxon>
        <taxon>Arabidopsis</taxon>
    </lineage>
</organism>
<reference evidence="2 3" key="1">
    <citation type="submission" date="2020-12" db="EMBL/GenBank/DDBJ databases">
        <title>Concerted genomic and epigenomic changes stabilize Arabidopsis allopolyploids.</title>
        <authorList>
            <person name="Chen Z."/>
        </authorList>
    </citation>
    <scope>NUCLEOTIDE SEQUENCE [LARGE SCALE GENOMIC DNA]</scope>
    <source>
        <strain evidence="2">Allo738</strain>
        <tissue evidence="2">Leaf</tissue>
    </source>
</reference>